<keyword evidence="4" id="KW-1185">Reference proteome</keyword>
<dbReference type="Proteomes" id="UP000325577">
    <property type="component" value="Linkage Group LG10"/>
</dbReference>
<dbReference type="OrthoDB" id="1909293at2759"/>
<dbReference type="PROSITE" id="PS51277">
    <property type="entry name" value="BURP"/>
    <property type="match status" value="1"/>
</dbReference>
<proteinExistence type="predicted"/>
<evidence type="ECO:0000313" key="4">
    <source>
        <dbReference type="Proteomes" id="UP000325577"/>
    </source>
</evidence>
<dbReference type="EMBL" id="CM018033">
    <property type="protein sequence ID" value="KAA8545956.1"/>
    <property type="molecule type" value="Genomic_DNA"/>
</dbReference>
<evidence type="ECO:0000259" key="2">
    <source>
        <dbReference type="PROSITE" id="PS51277"/>
    </source>
</evidence>
<evidence type="ECO:0000256" key="1">
    <source>
        <dbReference type="SAM" id="MobiDB-lite"/>
    </source>
</evidence>
<dbReference type="Pfam" id="PF03181">
    <property type="entry name" value="BURP"/>
    <property type="match status" value="1"/>
</dbReference>
<reference evidence="3 4" key="1">
    <citation type="submission" date="2019-09" db="EMBL/GenBank/DDBJ databases">
        <title>A chromosome-level genome assembly of the Chinese tupelo Nyssa sinensis.</title>
        <authorList>
            <person name="Yang X."/>
            <person name="Kang M."/>
            <person name="Yang Y."/>
            <person name="Xiong H."/>
            <person name="Wang M."/>
            <person name="Zhang Z."/>
            <person name="Wang Z."/>
            <person name="Wu H."/>
            <person name="Ma T."/>
            <person name="Liu J."/>
            <person name="Xi Z."/>
        </authorList>
    </citation>
    <scope>NUCLEOTIDE SEQUENCE [LARGE SCALE GENOMIC DNA]</scope>
    <source>
        <strain evidence="3">J267</strain>
        <tissue evidence="3">Leaf</tissue>
    </source>
</reference>
<gene>
    <name evidence="3" type="ORF">F0562_020593</name>
</gene>
<dbReference type="PANTHER" id="PTHR31236">
    <property type="entry name" value="BURP DOMAIN PROTEIN USPL1-LIKE"/>
    <property type="match status" value="1"/>
</dbReference>
<dbReference type="SMART" id="SM01045">
    <property type="entry name" value="BURP"/>
    <property type="match status" value="1"/>
</dbReference>
<sequence length="271" mass="31030">MNADSFRAREISGEHWNHVNREVYDLQHHVMDDHDHLQIFAKHGEDDGQKGMHAKHVHDGDRQRMKKHGHDYPSSHMDHHMDFCTKYLLHSQLPDILEFFSFSKDSPQAKAMEDTLRHCEIEPIKGENKFCATSLESMLDFTHGIFGLDSQFKVLTTTHLTNLTAHLQNYTILEVHKEISAPKMVACHTRPYPYAVFYCHCQESENKLFKVLLGSGNGDRVEAVAVCHMDTSQWDRGHASFRVLGVKPGSCPVCHFFPADNLIWVPSSALI</sequence>
<dbReference type="InterPro" id="IPR044816">
    <property type="entry name" value="BURP"/>
</dbReference>
<feature type="domain" description="BURP" evidence="2">
    <location>
        <begin position="56"/>
        <end position="267"/>
    </location>
</feature>
<organism evidence="3 4">
    <name type="scientific">Nyssa sinensis</name>
    <dbReference type="NCBI Taxonomy" id="561372"/>
    <lineage>
        <taxon>Eukaryota</taxon>
        <taxon>Viridiplantae</taxon>
        <taxon>Streptophyta</taxon>
        <taxon>Embryophyta</taxon>
        <taxon>Tracheophyta</taxon>
        <taxon>Spermatophyta</taxon>
        <taxon>Magnoliopsida</taxon>
        <taxon>eudicotyledons</taxon>
        <taxon>Gunneridae</taxon>
        <taxon>Pentapetalae</taxon>
        <taxon>asterids</taxon>
        <taxon>Cornales</taxon>
        <taxon>Nyssaceae</taxon>
        <taxon>Nyssa</taxon>
    </lineage>
</organism>
<dbReference type="AlphaFoldDB" id="A0A5J5BTF6"/>
<evidence type="ECO:0000313" key="3">
    <source>
        <dbReference type="EMBL" id="KAA8545956.1"/>
    </source>
</evidence>
<protein>
    <recommendedName>
        <fullName evidence="2">BURP domain-containing protein</fullName>
    </recommendedName>
</protein>
<accession>A0A5J5BTF6</accession>
<dbReference type="PANTHER" id="PTHR31236:SF41">
    <property type="entry name" value="BURP DOMAIN PROTEIN USPL1"/>
    <property type="match status" value="1"/>
</dbReference>
<feature type="region of interest" description="Disordered" evidence="1">
    <location>
        <begin position="46"/>
        <end position="72"/>
    </location>
</feature>
<dbReference type="InterPro" id="IPR004873">
    <property type="entry name" value="BURP_dom"/>
</dbReference>
<name>A0A5J5BTF6_9ASTE</name>